<sequence>MKDVQNQHDPRKIPLDKVGIEDLLYPIRVMDRANVLQHTTAKVKLAVELPHNFRGTHMSRFVEVLNKHSNNITLQNIENILDELKKVLKAEKAYLELEFPYFIKKKAPVSKMESYMNYTCKFIAAKGSEFDFVLEVNVPVQTLCPCSKEISDNGAHNQRAEVRIQVRTSKLVWIEELVEIAEDSASSPLFALLKRVDEKYVTEKAYDTPRFVEDVAREVAIKLNKDPRILWYKIDVKSFESIHNHSAFACLEVDKRRR</sequence>
<comment type="caution">
    <text evidence="3">The sequence shown here is derived from an EMBL/GenBank/DDBJ whole genome shotgun (WGS) entry which is preliminary data.</text>
</comment>
<dbReference type="GO" id="GO:0003934">
    <property type="term" value="F:GTP cyclohydrolase I activity"/>
    <property type="evidence" value="ECO:0007669"/>
    <property type="project" value="UniProtKB-UniRule"/>
</dbReference>
<dbReference type="EC" id="3.5.4.16" evidence="2"/>
<gene>
    <name evidence="2" type="primary">folE2</name>
    <name evidence="3" type="ORF">ENU66_02830</name>
</gene>
<dbReference type="Gene3D" id="3.10.270.10">
    <property type="entry name" value="Urate Oxidase"/>
    <property type="match status" value="1"/>
</dbReference>
<keyword evidence="1 2" id="KW-0378">Hydrolase</keyword>
<comment type="function">
    <text evidence="2">Converts GTP to 7,8-dihydroneopterin triphosphate.</text>
</comment>
<comment type="catalytic activity">
    <reaction evidence="2">
        <text>GTP + H2O = 7,8-dihydroneopterin 3'-triphosphate + formate + H(+)</text>
        <dbReference type="Rhea" id="RHEA:17473"/>
        <dbReference type="ChEBI" id="CHEBI:15377"/>
        <dbReference type="ChEBI" id="CHEBI:15378"/>
        <dbReference type="ChEBI" id="CHEBI:15740"/>
        <dbReference type="ChEBI" id="CHEBI:37565"/>
        <dbReference type="ChEBI" id="CHEBI:58462"/>
        <dbReference type="EC" id="3.5.4.16"/>
    </reaction>
</comment>
<evidence type="ECO:0000256" key="1">
    <source>
        <dbReference type="ARBA" id="ARBA00022801"/>
    </source>
</evidence>
<organism evidence="3">
    <name type="scientific">candidate division WOR-3 bacterium</name>
    <dbReference type="NCBI Taxonomy" id="2052148"/>
    <lineage>
        <taxon>Bacteria</taxon>
        <taxon>Bacteria division WOR-3</taxon>
    </lineage>
</organism>
<comment type="similarity">
    <text evidence="2">Belongs to the GTP cyclohydrolase IV family.</text>
</comment>
<feature type="site" description="May be catalytically important" evidence="2">
    <location>
        <position position="144"/>
    </location>
</feature>
<dbReference type="InterPro" id="IPR003801">
    <property type="entry name" value="GTP_cyclohydrolase_FolE2/MptA"/>
</dbReference>
<dbReference type="AlphaFoldDB" id="A0A7V3ZXP2"/>
<dbReference type="PANTHER" id="PTHR36445:SF1">
    <property type="entry name" value="GTP CYCLOHYDROLASE MPTA"/>
    <property type="match status" value="1"/>
</dbReference>
<proteinExistence type="inferred from homology"/>
<dbReference type="EMBL" id="DTDJ01000024">
    <property type="protein sequence ID" value="HGL17255.1"/>
    <property type="molecule type" value="Genomic_DNA"/>
</dbReference>
<dbReference type="InterPro" id="IPR022838">
    <property type="entry name" value="GTP_cyclohydrolase_FolE2"/>
</dbReference>
<dbReference type="Pfam" id="PF02649">
    <property type="entry name" value="GCHY-1"/>
    <property type="match status" value="1"/>
</dbReference>
<evidence type="ECO:0000313" key="3">
    <source>
        <dbReference type="EMBL" id="HGL17255.1"/>
    </source>
</evidence>
<dbReference type="NCBIfam" id="NF010200">
    <property type="entry name" value="PRK13674.1-1"/>
    <property type="match status" value="1"/>
</dbReference>
<dbReference type="PANTHER" id="PTHR36445">
    <property type="entry name" value="GTP CYCLOHYDROLASE MPTA"/>
    <property type="match status" value="1"/>
</dbReference>
<dbReference type="HAMAP" id="MF_01527_B">
    <property type="entry name" value="GTP_cyclohydrol_B"/>
    <property type="match status" value="1"/>
</dbReference>
<evidence type="ECO:0000256" key="2">
    <source>
        <dbReference type="HAMAP-Rule" id="MF_01527"/>
    </source>
</evidence>
<protein>
    <recommendedName>
        <fullName evidence="2">GTP cyclohydrolase FolE2</fullName>
        <ecNumber evidence="2">3.5.4.16</ecNumber>
    </recommendedName>
</protein>
<accession>A0A7V3ZXP2</accession>
<comment type="pathway">
    <text evidence="2">Cofactor biosynthesis; 7,8-dihydroneopterin triphosphate biosynthesis; 7,8-dihydroneopterin triphosphate from GTP: step 1/1.</text>
</comment>
<dbReference type="GO" id="GO:0046654">
    <property type="term" value="P:tetrahydrofolate biosynthetic process"/>
    <property type="evidence" value="ECO:0007669"/>
    <property type="project" value="UniProtKB-UniRule"/>
</dbReference>
<reference evidence="3" key="1">
    <citation type="journal article" date="2020" name="mSystems">
        <title>Genome- and Community-Level Interaction Insights into Carbon Utilization and Element Cycling Functions of Hydrothermarchaeota in Hydrothermal Sediment.</title>
        <authorList>
            <person name="Zhou Z."/>
            <person name="Liu Y."/>
            <person name="Xu W."/>
            <person name="Pan J."/>
            <person name="Luo Z.H."/>
            <person name="Li M."/>
        </authorList>
    </citation>
    <scope>NUCLEOTIDE SEQUENCE [LARGE SCALE GENOMIC DNA]</scope>
    <source>
        <strain evidence="3">SpSt-69</strain>
    </source>
</reference>
<name>A0A7V3ZXP2_UNCW3</name>
<dbReference type="UniPathway" id="UPA00848">
    <property type="reaction ID" value="UER00151"/>
</dbReference>